<protein>
    <submittedName>
        <fullName evidence="1">Uncharacterized protein</fullName>
    </submittedName>
</protein>
<proteinExistence type="predicted"/>
<keyword evidence="2" id="KW-1185">Reference proteome</keyword>
<evidence type="ECO:0000313" key="2">
    <source>
        <dbReference type="Proteomes" id="UP001439008"/>
    </source>
</evidence>
<dbReference type="Proteomes" id="UP001439008">
    <property type="component" value="Unassembled WGS sequence"/>
</dbReference>
<organism evidence="1 2">
    <name type="scientific">Bonamia ostreae</name>
    <dbReference type="NCBI Taxonomy" id="126728"/>
    <lineage>
        <taxon>Eukaryota</taxon>
        <taxon>Sar</taxon>
        <taxon>Rhizaria</taxon>
        <taxon>Endomyxa</taxon>
        <taxon>Ascetosporea</taxon>
        <taxon>Haplosporida</taxon>
        <taxon>Bonamia</taxon>
    </lineage>
</organism>
<comment type="caution">
    <text evidence="1">The sequence shown here is derived from an EMBL/GenBank/DDBJ whole genome shotgun (WGS) entry which is preliminary data.</text>
</comment>
<dbReference type="EMBL" id="JBDODL010000236">
    <property type="protein sequence ID" value="MES1919239.1"/>
    <property type="molecule type" value="Genomic_DNA"/>
</dbReference>
<name>A0ABV2AIB3_9EUKA</name>
<gene>
    <name evidence="1" type="ORF">MHBO_001098</name>
</gene>
<evidence type="ECO:0000313" key="1">
    <source>
        <dbReference type="EMBL" id="MES1919239.1"/>
    </source>
</evidence>
<accession>A0ABV2AIB3</accession>
<reference evidence="1 2" key="1">
    <citation type="journal article" date="2024" name="BMC Biol.">
        <title>Comparative genomics of Ascetosporea gives new insight into the evolutionary basis for animal parasitism in Rhizaria.</title>
        <authorList>
            <person name="Hiltunen Thoren M."/>
            <person name="Onut-Brannstrom I."/>
            <person name="Alfjorden A."/>
            <person name="Peckova H."/>
            <person name="Swords F."/>
            <person name="Hooper C."/>
            <person name="Holzer A.S."/>
            <person name="Bass D."/>
            <person name="Burki F."/>
        </authorList>
    </citation>
    <scope>NUCLEOTIDE SEQUENCE [LARGE SCALE GENOMIC DNA]</scope>
    <source>
        <strain evidence="1">20-A016</strain>
    </source>
</reference>
<sequence length="140" mass="15600">MIEIKDGDCLYNLKVDSFKIHGKFCKAKINDMFIDVETTNSNLFWGKGYVKKIVLHDSSPQLILAKGALISSKLYETFGNYHICTPNEIDTAENIEDFTSSRVGIALQPTAAGDVEIVYSYGVEKNSDFKGSWCCQDGLN</sequence>